<gene>
    <name evidence="2" type="ORF">SCP_0901400</name>
</gene>
<dbReference type="GeneID" id="38783178"/>
<dbReference type="AlphaFoldDB" id="A0A401GVK5"/>
<feature type="region of interest" description="Disordered" evidence="1">
    <location>
        <begin position="1"/>
        <end position="32"/>
    </location>
</feature>
<accession>A0A401GVK5</accession>
<name>A0A401GVK5_9APHY</name>
<reference evidence="2 3" key="1">
    <citation type="journal article" date="2018" name="Sci. Rep.">
        <title>Genome sequence of the cauliflower mushroom Sparassis crispa (Hanabiratake) and its association with beneficial usage.</title>
        <authorList>
            <person name="Kiyama R."/>
            <person name="Furutani Y."/>
            <person name="Kawaguchi K."/>
            <person name="Nakanishi T."/>
        </authorList>
    </citation>
    <scope>NUCLEOTIDE SEQUENCE [LARGE SCALE GENOMIC DNA]</scope>
</reference>
<comment type="caution">
    <text evidence="2">The sequence shown here is derived from an EMBL/GenBank/DDBJ whole genome shotgun (WGS) entry which is preliminary data.</text>
</comment>
<evidence type="ECO:0000313" key="2">
    <source>
        <dbReference type="EMBL" id="GBE86261.1"/>
    </source>
</evidence>
<evidence type="ECO:0000256" key="1">
    <source>
        <dbReference type="SAM" id="MobiDB-lite"/>
    </source>
</evidence>
<keyword evidence="3" id="KW-1185">Reference proteome</keyword>
<dbReference type="Proteomes" id="UP000287166">
    <property type="component" value="Unassembled WGS sequence"/>
</dbReference>
<dbReference type="InParanoid" id="A0A401GVK5"/>
<dbReference type="EMBL" id="BFAD01000009">
    <property type="protein sequence ID" value="GBE86261.1"/>
    <property type="molecule type" value="Genomic_DNA"/>
</dbReference>
<dbReference type="RefSeq" id="XP_027617174.1">
    <property type="nucleotide sequence ID" value="XM_027761373.1"/>
</dbReference>
<protein>
    <submittedName>
        <fullName evidence="2">Uncharacterized protein</fullName>
    </submittedName>
</protein>
<proteinExistence type="predicted"/>
<evidence type="ECO:0000313" key="3">
    <source>
        <dbReference type="Proteomes" id="UP000287166"/>
    </source>
</evidence>
<sequence>MHRNEQVMRDKGQRDSPKQLLSEVRTPRSRSSLLRHHVLETPMTIRTQPTPCISCVDITVHRSEIPDEIP</sequence>
<feature type="compositionally biased region" description="Basic and acidic residues" evidence="1">
    <location>
        <begin position="1"/>
        <end position="17"/>
    </location>
</feature>
<organism evidence="2 3">
    <name type="scientific">Sparassis crispa</name>
    <dbReference type="NCBI Taxonomy" id="139825"/>
    <lineage>
        <taxon>Eukaryota</taxon>
        <taxon>Fungi</taxon>
        <taxon>Dikarya</taxon>
        <taxon>Basidiomycota</taxon>
        <taxon>Agaricomycotina</taxon>
        <taxon>Agaricomycetes</taxon>
        <taxon>Polyporales</taxon>
        <taxon>Sparassidaceae</taxon>
        <taxon>Sparassis</taxon>
    </lineage>
</organism>